<dbReference type="SMART" id="SM00100">
    <property type="entry name" value="cNMP"/>
    <property type="match status" value="1"/>
</dbReference>
<feature type="domain" description="Cyclic nucleotide-binding" evidence="5">
    <location>
        <begin position="35"/>
        <end position="134"/>
    </location>
</feature>
<dbReference type="SUPFAM" id="SSF51206">
    <property type="entry name" value="cAMP-binding domain-like"/>
    <property type="match status" value="1"/>
</dbReference>
<keyword evidence="8" id="KW-1185">Reference proteome</keyword>
<proteinExistence type="predicted"/>
<dbReference type="InterPro" id="IPR036390">
    <property type="entry name" value="WH_DNA-bd_sf"/>
</dbReference>
<dbReference type="InterPro" id="IPR050397">
    <property type="entry name" value="Env_Response_Regulators"/>
</dbReference>
<dbReference type="Proteomes" id="UP001589619">
    <property type="component" value="Unassembled WGS sequence"/>
</dbReference>
<dbReference type="Gene3D" id="1.10.10.10">
    <property type="entry name" value="Winged helix-like DNA-binding domain superfamily/Winged helix DNA-binding domain"/>
    <property type="match status" value="1"/>
</dbReference>
<reference evidence="7 8" key="1">
    <citation type="submission" date="2024-09" db="EMBL/GenBank/DDBJ databases">
        <authorList>
            <person name="Sun Q."/>
            <person name="Mori K."/>
        </authorList>
    </citation>
    <scope>NUCLEOTIDE SEQUENCE [LARGE SCALE GENOMIC DNA]</scope>
    <source>
        <strain evidence="7 8">JCM 12520</strain>
    </source>
</reference>
<evidence type="ECO:0000256" key="1">
    <source>
        <dbReference type="ARBA" id="ARBA00023015"/>
    </source>
</evidence>
<evidence type="ECO:0000256" key="3">
    <source>
        <dbReference type="ARBA" id="ARBA00023159"/>
    </source>
</evidence>
<dbReference type="InterPro" id="IPR018490">
    <property type="entry name" value="cNMP-bd_dom_sf"/>
</dbReference>
<organism evidence="7 8">
    <name type="scientific">Paenibacillus hodogayensis</name>
    <dbReference type="NCBI Taxonomy" id="279208"/>
    <lineage>
        <taxon>Bacteria</taxon>
        <taxon>Bacillati</taxon>
        <taxon>Bacillota</taxon>
        <taxon>Bacilli</taxon>
        <taxon>Bacillales</taxon>
        <taxon>Paenibacillaceae</taxon>
        <taxon>Paenibacillus</taxon>
    </lineage>
</organism>
<dbReference type="PROSITE" id="PS51063">
    <property type="entry name" value="HTH_CRP_2"/>
    <property type="match status" value="1"/>
</dbReference>
<dbReference type="Pfam" id="PF13545">
    <property type="entry name" value="HTH_Crp_2"/>
    <property type="match status" value="1"/>
</dbReference>
<protein>
    <submittedName>
        <fullName evidence="7">Crp/Fnr family transcriptional regulator</fullName>
    </submittedName>
</protein>
<dbReference type="InterPro" id="IPR000595">
    <property type="entry name" value="cNMP-bd_dom"/>
</dbReference>
<accession>A0ABV5VXY0</accession>
<keyword evidence="3" id="KW-0010">Activator</keyword>
<dbReference type="InterPro" id="IPR036388">
    <property type="entry name" value="WH-like_DNA-bd_sf"/>
</dbReference>
<evidence type="ECO:0000313" key="8">
    <source>
        <dbReference type="Proteomes" id="UP001589619"/>
    </source>
</evidence>
<comment type="caution">
    <text evidence="7">The sequence shown here is derived from an EMBL/GenBank/DDBJ whole genome shotgun (WGS) entry which is preliminary data.</text>
</comment>
<keyword evidence="1" id="KW-0805">Transcription regulation</keyword>
<keyword evidence="2" id="KW-0238">DNA-binding</keyword>
<feature type="domain" description="HTH crp-type" evidence="6">
    <location>
        <begin position="148"/>
        <end position="214"/>
    </location>
</feature>
<evidence type="ECO:0000256" key="4">
    <source>
        <dbReference type="ARBA" id="ARBA00023163"/>
    </source>
</evidence>
<dbReference type="Gene3D" id="2.60.120.10">
    <property type="entry name" value="Jelly Rolls"/>
    <property type="match status" value="1"/>
</dbReference>
<evidence type="ECO:0000259" key="6">
    <source>
        <dbReference type="PROSITE" id="PS51063"/>
    </source>
</evidence>
<dbReference type="RefSeq" id="WP_344902208.1">
    <property type="nucleotide sequence ID" value="NZ_BAAAYO010000001.1"/>
</dbReference>
<dbReference type="PANTHER" id="PTHR24567:SF74">
    <property type="entry name" value="HTH-TYPE TRANSCRIPTIONAL REGULATOR ARCR"/>
    <property type="match status" value="1"/>
</dbReference>
<dbReference type="InterPro" id="IPR012318">
    <property type="entry name" value="HTH_CRP"/>
</dbReference>
<dbReference type="InterPro" id="IPR014710">
    <property type="entry name" value="RmlC-like_jellyroll"/>
</dbReference>
<sequence>MEPEQIAKAVAAFPCFADVPPEAWNHSGAFAAKVPAQLLIKEGHLFEHASFVLRGCVRIYKISPSGKQLTLYRVRSGETCVIMMASILGEAEYEAFAEAEEPSELLVLPAVRFRQWMHAYPELSRFIYRLFIKRMVAVTGLIEDMTFRPMDGRVAELLLRQSPVAAEAPLYVTHESLSFELGTAREVVSRVLKGFERQGWLRLGRGKIYVLRRDELERLAEVK</sequence>
<name>A0ABV5VXY0_9BACL</name>
<keyword evidence="4" id="KW-0804">Transcription</keyword>
<dbReference type="PROSITE" id="PS50042">
    <property type="entry name" value="CNMP_BINDING_3"/>
    <property type="match status" value="1"/>
</dbReference>
<dbReference type="SMART" id="SM00419">
    <property type="entry name" value="HTH_CRP"/>
    <property type="match status" value="1"/>
</dbReference>
<dbReference type="Pfam" id="PF00027">
    <property type="entry name" value="cNMP_binding"/>
    <property type="match status" value="1"/>
</dbReference>
<evidence type="ECO:0000256" key="2">
    <source>
        <dbReference type="ARBA" id="ARBA00023125"/>
    </source>
</evidence>
<gene>
    <name evidence="7" type="ORF">ACFFNY_16425</name>
</gene>
<evidence type="ECO:0000259" key="5">
    <source>
        <dbReference type="PROSITE" id="PS50042"/>
    </source>
</evidence>
<dbReference type="EMBL" id="JBHMAG010000012">
    <property type="protein sequence ID" value="MFB9753153.1"/>
    <property type="molecule type" value="Genomic_DNA"/>
</dbReference>
<evidence type="ECO:0000313" key="7">
    <source>
        <dbReference type="EMBL" id="MFB9753153.1"/>
    </source>
</evidence>
<dbReference type="SUPFAM" id="SSF46785">
    <property type="entry name" value="Winged helix' DNA-binding domain"/>
    <property type="match status" value="1"/>
</dbReference>
<dbReference type="PANTHER" id="PTHR24567">
    <property type="entry name" value="CRP FAMILY TRANSCRIPTIONAL REGULATORY PROTEIN"/>
    <property type="match status" value="1"/>
</dbReference>